<gene>
    <name evidence="1" type="ORF">UFOVP183_1</name>
</gene>
<proteinExistence type="predicted"/>
<protein>
    <submittedName>
        <fullName evidence="1">Uncharacterized protein</fullName>
    </submittedName>
</protein>
<organism evidence="1">
    <name type="scientific">uncultured Caudovirales phage</name>
    <dbReference type="NCBI Taxonomy" id="2100421"/>
    <lineage>
        <taxon>Viruses</taxon>
        <taxon>Duplodnaviria</taxon>
        <taxon>Heunggongvirae</taxon>
        <taxon>Uroviricota</taxon>
        <taxon>Caudoviricetes</taxon>
        <taxon>Peduoviridae</taxon>
        <taxon>Maltschvirus</taxon>
        <taxon>Maltschvirus maltsch</taxon>
    </lineage>
</organism>
<dbReference type="EMBL" id="LR798226">
    <property type="protein sequence ID" value="CAB5206963.1"/>
    <property type="molecule type" value="Genomic_DNA"/>
</dbReference>
<evidence type="ECO:0000313" key="1">
    <source>
        <dbReference type="EMBL" id="CAB5206963.1"/>
    </source>
</evidence>
<reference evidence="1" key="1">
    <citation type="submission" date="2020-05" db="EMBL/GenBank/DDBJ databases">
        <authorList>
            <person name="Chiriac C."/>
            <person name="Salcher M."/>
            <person name="Ghai R."/>
            <person name="Kavagutti S V."/>
        </authorList>
    </citation>
    <scope>NUCLEOTIDE SEQUENCE</scope>
</reference>
<feature type="non-terminal residue" evidence="1">
    <location>
        <position position="724"/>
    </location>
</feature>
<name>A0A6J7WFK1_9CAUD</name>
<sequence length="724" mass="70951">MAISKVVVVDGNNLIVQIDRGVAGRGITDVQPIEIDNALYLEFFFTDGTTETVGPVGTIQYIGQSPIVVNASTISLSTVPVNLGGTGATTASAARTNLGAAASATTISAGTGLSGGGDLTANRTLSIANTGVTAAAYGSASKTLTATVNAQGQLTVLADTNIAIANTQVSGLGTASTLNAGVALGVATLDAGGTVPLSQIPASIQGGVSYQGSWNAATNTPTLTSSVGSKGYYYVVSVAGSTNLNGITDWLPGDWAIFNGTAWQKIDNTDAVASVNGYTGVVVLTASDVGAPPTARTISAGTGLSGGGDLSANRTISLANTAVVAGAYGSASKTLTATVNAQGQLTALSASDIAIANTQVSGLGTMSTQNANNVSITGGSVTGITDLAIADGGTGQSTAAAAITALTGTQVAGRYLRSDGTNAALSAIQAADVPTLNQNTTGTAAGLSATLAIASGGTGQTTANTAFNALAPSQTGNSGKYLTTDGSNTSWATNPLGTVTSVGVSGGTTGLTTSGGPVTTSGTITLAGTLATTNGGTGLTSFTANGVVYASSTSALATGSALTFDGSNFGVGITPVSGYKAAINGDIWQGNTGGTIIGSITNNAGWYDLGGSANVNGVQMSHLSTVRWLINSAEQMRLTSGLLYTASAVNIAIGASSGTSGTRLTIQESASNGAALAMINRNSTQTWKISVDATAVDDKILAFIDNATSTVRMALTDTGNLGLG</sequence>
<accession>A0A6J7WFK1</accession>